<dbReference type="PROSITE" id="PS50878">
    <property type="entry name" value="RT_POL"/>
    <property type="match status" value="1"/>
</dbReference>
<organism evidence="2">
    <name type="scientific">Coleochaete scutata</name>
    <dbReference type="NCBI Taxonomy" id="3125"/>
    <lineage>
        <taxon>Eukaryota</taxon>
        <taxon>Viridiplantae</taxon>
        <taxon>Streptophyta</taxon>
        <taxon>Coleochaetophyceae</taxon>
        <taxon>Coleochaetales</taxon>
        <taxon>Coleochaetaceae</taxon>
        <taxon>Coleochaete</taxon>
    </lineage>
</organism>
<evidence type="ECO:0000259" key="1">
    <source>
        <dbReference type="PROSITE" id="PS50878"/>
    </source>
</evidence>
<dbReference type="InterPro" id="IPR013597">
    <property type="entry name" value="Mat_intron_G2"/>
</dbReference>
<dbReference type="RefSeq" id="YP_009710023.1">
    <property type="nucleotide sequence ID" value="NC_045180.1"/>
</dbReference>
<dbReference type="PANTHER" id="PTHR34047:SF8">
    <property type="entry name" value="PROTEIN YKFC"/>
    <property type="match status" value="1"/>
</dbReference>
<dbReference type="Pfam" id="PF08388">
    <property type="entry name" value="GIIM"/>
    <property type="match status" value="1"/>
</dbReference>
<dbReference type="AlphaFoldDB" id="A0A5P9NVY5"/>
<gene>
    <name evidence="2" type="primary">orf1053</name>
</gene>
<dbReference type="Pfam" id="PF00078">
    <property type="entry name" value="RVT_1"/>
    <property type="match status" value="1"/>
</dbReference>
<protein>
    <recommendedName>
        <fullName evidence="1">Reverse transcriptase domain-containing protein</fullName>
    </recommendedName>
</protein>
<dbReference type="GeneID" id="42369829"/>
<dbReference type="InterPro" id="IPR051083">
    <property type="entry name" value="GrpII_Intron_Splice-Mob/Def"/>
</dbReference>
<dbReference type="SUPFAM" id="SSF56672">
    <property type="entry name" value="DNA/RNA polymerases"/>
    <property type="match status" value="1"/>
</dbReference>
<dbReference type="EMBL" id="MN613583">
    <property type="protein sequence ID" value="QFU80128.1"/>
    <property type="molecule type" value="Genomic_DNA"/>
</dbReference>
<evidence type="ECO:0000313" key="2">
    <source>
        <dbReference type="EMBL" id="QFU80128.1"/>
    </source>
</evidence>
<dbReference type="Gene3D" id="1.10.30.50">
    <property type="match status" value="1"/>
</dbReference>
<dbReference type="CDD" id="cd01651">
    <property type="entry name" value="RT_G2_intron"/>
    <property type="match status" value="1"/>
</dbReference>
<dbReference type="InterPro" id="IPR000477">
    <property type="entry name" value="RT_dom"/>
</dbReference>
<dbReference type="CDD" id="cd00085">
    <property type="entry name" value="HNHc"/>
    <property type="match status" value="1"/>
</dbReference>
<reference evidence="2" key="1">
    <citation type="submission" date="2019-10" db="EMBL/GenBank/DDBJ databases">
        <title>Complete mitogenome of the streptophyte green alga Coleochaete scutata (Coleochaetophyceae).</title>
        <authorList>
            <person name="Turmel M."/>
            <person name="Otis C."/>
            <person name="Lemieux C."/>
        </authorList>
    </citation>
    <scope>NUCLEOTIDE SEQUENCE</scope>
</reference>
<keyword evidence="2" id="KW-0496">Mitochondrion</keyword>
<dbReference type="PANTHER" id="PTHR34047">
    <property type="entry name" value="NUCLEAR INTRON MATURASE 1, MITOCHONDRIAL-RELATED"/>
    <property type="match status" value="1"/>
</dbReference>
<proteinExistence type="predicted"/>
<sequence length="1053" mass="120538">MLLGDVKKESTPFTLLTLNTKTMKLIISLIQFLQQVSTACPVKLQEWNNESYWDIGGMNKKIQQTTTHSSRVNSGPLVKRRNNPFGTVAPMTRPTKGLDLINNQMGALRSYTTSTGNTRGTETQQFQGEKTLDQLAKTLLDQNIWPITNPEYREKAISSILTKQKIVAQRSARIFSDNIKNSNLKRTELLSGAILEEAGGAMASLTWKIVAIEILSNNKGSTTAGVDLKAFKAVPYETETTKQALLSLQGEIKKMKADLSTYKGKTDQTIKRKGIEKLNSREKRRRWLKSGNSDAIDYIKTIKQKYALYTNPLYSLRAAREQRNDIINHNTSLKFELLNNMKFFKLKHFTADAIRTVNIPKSNGKTRPLGIPTMKDRALQMLLKLIMEPYMEPLGDPHSFGFRPGRGCHQAVSTVANRTTWNRRKGMSRLRMKTFRAATQLKISSVTPKFFQTQHILDADIKGCFDNISHQWLIENVPMPEGFEHLLPLLLEAPRLQEDNTLQLTTKGIPQGGIISPMLMNWTLDGLESLITTTIANAKVSSHPWVGFFGSSEKKVFMEKNDMLTGLKGRRLTEKIGTRAKVWFVRYADDFILGTNNYEYIPIIREAINAFLEERGLQLSSEKTKEITWKMGAKFDFLSWTFHLIRPKKVNWIVAAPKGRAGRLTDWIGLYVYPSRKSTATLRSKIRAMTNITQTPKPIGLIVLELGQLLRGWSNYFFGGKQVILRQALDFFIAKRARMFLWKKYGNSKYGTAIERHLKLNGVWAPFHTKTHSDGTGINQIPRLWKQNPEIPWSLLEPNRELVQTSFLVNPIPYLRRKILLDKMKKVKQALLLHKQHEICPLCNEKLINENFTIVAEQQRPDADLSTTLSLRELALEQSVGPSVLQQRYSWNRAPWASETKWYKGLHVDHIVPRGLGKENTRLKPILESLDNKQLVHKECHKTRKTPIDLKLLQVYKQLIKKTVEGHSNSPEASKNTQNLLGEALIKVLNDSSLTRYYQNCRTAQSFQSIKHQLLGKAKTVQLERREPVKRRRSHRLDNIKKVLDRKSLRKRN</sequence>
<dbReference type="InterPro" id="IPR003615">
    <property type="entry name" value="HNH_nuc"/>
</dbReference>
<name>A0A5P9NVY5_COLSC</name>
<dbReference type="InterPro" id="IPR043502">
    <property type="entry name" value="DNA/RNA_pol_sf"/>
</dbReference>
<accession>A0A5P9NVY5</accession>
<feature type="domain" description="Reverse transcriptase" evidence="1">
    <location>
        <begin position="340"/>
        <end position="672"/>
    </location>
</feature>
<geneLocation type="mitochondrion" evidence="2"/>